<dbReference type="KEGG" id="ndi:NDAI_0F01670"/>
<dbReference type="GeneID" id="11496824"/>
<feature type="compositionally biased region" description="Low complexity" evidence="1">
    <location>
        <begin position="350"/>
        <end position="366"/>
    </location>
</feature>
<feature type="region of interest" description="Disordered" evidence="1">
    <location>
        <begin position="344"/>
        <end position="366"/>
    </location>
</feature>
<reference evidence="2 3" key="1">
    <citation type="journal article" date="2011" name="Proc. Natl. Acad. Sci. U.S.A.">
        <title>Evolutionary erosion of yeast sex chromosomes by mating-type switching accidents.</title>
        <authorList>
            <person name="Gordon J.L."/>
            <person name="Armisen D."/>
            <person name="Proux-Wera E."/>
            <person name="Oheigeartaigh S.S."/>
            <person name="Byrne K.P."/>
            <person name="Wolfe K.H."/>
        </authorList>
    </citation>
    <scope>NUCLEOTIDE SEQUENCE [LARGE SCALE GENOMIC DNA]</scope>
    <source>
        <strain evidence="3">ATCC 10597 / BCRC 20456 / CBS 421 / NBRC 0211 / NRRL Y-12639</strain>
    </source>
</reference>
<organism evidence="2 3">
    <name type="scientific">Naumovozyma dairenensis (strain ATCC 10597 / BCRC 20456 / CBS 421 / NBRC 0211 / NRRL Y-12639)</name>
    <name type="common">Saccharomyces dairenensis</name>
    <dbReference type="NCBI Taxonomy" id="1071378"/>
    <lineage>
        <taxon>Eukaryota</taxon>
        <taxon>Fungi</taxon>
        <taxon>Dikarya</taxon>
        <taxon>Ascomycota</taxon>
        <taxon>Saccharomycotina</taxon>
        <taxon>Saccharomycetes</taxon>
        <taxon>Saccharomycetales</taxon>
        <taxon>Saccharomycetaceae</taxon>
        <taxon>Naumovozyma</taxon>
    </lineage>
</organism>
<dbReference type="RefSeq" id="XP_003670729.1">
    <property type="nucleotide sequence ID" value="XM_003670681.1"/>
</dbReference>
<dbReference type="HOGENOM" id="CLU_428987_0_0_1"/>
<accession>G0WCH5</accession>
<proteinExistence type="predicted"/>
<dbReference type="OrthoDB" id="4034100at2759"/>
<gene>
    <name evidence="2" type="primary">NDAI0F01670</name>
    <name evidence="2" type="ordered locus">NDAI_0F01670</name>
</gene>
<dbReference type="Proteomes" id="UP000000689">
    <property type="component" value="Chromosome 6"/>
</dbReference>
<evidence type="ECO:0000313" key="3">
    <source>
        <dbReference type="Proteomes" id="UP000000689"/>
    </source>
</evidence>
<evidence type="ECO:0000313" key="2">
    <source>
        <dbReference type="EMBL" id="CCD25486.1"/>
    </source>
</evidence>
<keyword evidence="3" id="KW-1185">Reference proteome</keyword>
<protein>
    <submittedName>
        <fullName evidence="2">Uncharacterized protein</fullName>
    </submittedName>
</protein>
<dbReference type="EMBL" id="HE580272">
    <property type="protein sequence ID" value="CCD25486.1"/>
    <property type="molecule type" value="Genomic_DNA"/>
</dbReference>
<sequence length="638" mass="73752">MGIPILLYQQPFYQITGKRKGNRYHHYRRNWKNNYHPEQDSNLDLTQEWRSSLINELLYTPHSSSIESDDSNTQSFPIISNHMKQNVYISFLDSKDILNLNINTFDIMDIPIHWSLTHSHDLFLPTSFHSSLNIDNNFRYMNNFNQQFLIYYKNRPLIIIYHEIHLYDSIILKRFITILDLSSILNQNDQILSIDCMLLNEINNHLAGDPYNLLLVLGLHNRNNNLTRFYVLDVDSNGVWSNLKIFNLSSPPSLSYSSSSSLILPFSGQQHEQGQDHVQEEAPMFLNIYAGLLPNYIFSIDSVNGPLITDISVPHRTRNHHNPNSTSISNANIFKISNQLQPSTLSPSMNDINDNNNNNNDNNKKNNNIIVSFPQLYILKNNETIYYIENILNFDNNNNSNKLVKIKFQLRFQERILSIEKLSNNTNQITSTTAPNNNNNNNNNNILIVTNQRFFSFPVNSINNNSISSSNANSNSNSNSNSNAYASSSNDSNHIIIPSYFINKNTILYKMEQIHNPIPNQEQHERQESTLIPDYHLCSSNDGKYIFITENHNYSFLLSIFKLSNCFNYNSMPNNNSISGDNWVFLGFIDLKTLFNINQVLQINFHENNLISIMTNDNNNVQFYKICEKNSTVTLTPT</sequence>
<evidence type="ECO:0000256" key="1">
    <source>
        <dbReference type="SAM" id="MobiDB-lite"/>
    </source>
</evidence>
<dbReference type="AlphaFoldDB" id="G0WCH5"/>
<name>G0WCH5_NAUDC</name>